<feature type="domain" description="DUF7146" evidence="2">
    <location>
        <begin position="110"/>
        <end position="213"/>
    </location>
</feature>
<protein>
    <submittedName>
        <fullName evidence="3">Uncharacterized protein</fullName>
    </submittedName>
</protein>
<dbReference type="EMBL" id="MLJW01000094">
    <property type="protein sequence ID" value="OIR00521.1"/>
    <property type="molecule type" value="Genomic_DNA"/>
</dbReference>
<feature type="domain" description="Toprim" evidence="1">
    <location>
        <begin position="220"/>
        <end position="309"/>
    </location>
</feature>
<evidence type="ECO:0000259" key="1">
    <source>
        <dbReference type="Pfam" id="PF13362"/>
    </source>
</evidence>
<gene>
    <name evidence="3" type="ORF">GALL_173940</name>
</gene>
<proteinExistence type="predicted"/>
<accession>A0A1J5RWL0</accession>
<evidence type="ECO:0000313" key="3">
    <source>
        <dbReference type="EMBL" id="OIR00521.1"/>
    </source>
</evidence>
<dbReference type="AlphaFoldDB" id="A0A1J5RWL0"/>
<dbReference type="InterPro" id="IPR006171">
    <property type="entry name" value="TOPRIM_dom"/>
</dbReference>
<dbReference type="Pfam" id="PF13362">
    <property type="entry name" value="Toprim_3"/>
    <property type="match status" value="1"/>
</dbReference>
<dbReference type="Pfam" id="PF23639">
    <property type="entry name" value="DUF7146"/>
    <property type="match status" value="1"/>
</dbReference>
<organism evidence="3">
    <name type="scientific">mine drainage metagenome</name>
    <dbReference type="NCBI Taxonomy" id="410659"/>
    <lineage>
        <taxon>unclassified sequences</taxon>
        <taxon>metagenomes</taxon>
        <taxon>ecological metagenomes</taxon>
    </lineage>
</organism>
<dbReference type="InterPro" id="IPR055570">
    <property type="entry name" value="DUF7146"/>
</dbReference>
<name>A0A1J5RWL0_9ZZZZ</name>
<comment type="caution">
    <text evidence="3">The sequence shown here is derived from an EMBL/GenBank/DDBJ whole genome shotgun (WGS) entry which is preliminary data.</text>
</comment>
<sequence length="338" mass="36780">MAETPHDLARRLGEQAEAVCHALLPKGRRQGHYWLCGDALGTPGRSLYVRLSGPRSGHWTDAATSEHGDLLDLISLNRRLDFRATLAEARLILSLPVLFDRPADPPAPSGSSEAAHRLFAASKPVRGTLTERYLRSRGIILPPDVSALRFHPRCFYRAPSGRQMWPAMIAAVTDLGGVLTGAHRTWLDQSGGKAPVDQPRRAMGHLLGNAVRFGPVRDVLAAAEGIETALSLKTILPALPVVAALSAAHLAALTLPPTLRRLYVARDNDVAGFRAVERLRDRFHAASFDLRVLIPRTEDFNADLLTLGPDRLRDWLAGQLAPDDIRRFVGADGLPFGG</sequence>
<evidence type="ECO:0000259" key="2">
    <source>
        <dbReference type="Pfam" id="PF23639"/>
    </source>
</evidence>
<reference evidence="3" key="1">
    <citation type="submission" date="2016-10" db="EMBL/GenBank/DDBJ databases">
        <title>Sequence of Gallionella enrichment culture.</title>
        <authorList>
            <person name="Poehlein A."/>
            <person name="Muehling M."/>
            <person name="Daniel R."/>
        </authorList>
    </citation>
    <scope>NUCLEOTIDE SEQUENCE</scope>
</reference>